<feature type="binding site" description="axial binding residue" evidence="14">
    <location>
        <position position="179"/>
    </location>
    <ligand>
        <name>heme</name>
        <dbReference type="ChEBI" id="CHEBI:30413"/>
        <label>2</label>
    </ligand>
    <ligandPart>
        <name>Fe</name>
        <dbReference type="ChEBI" id="CHEBI:18248"/>
    </ligandPart>
</feature>
<evidence type="ECO:0000256" key="4">
    <source>
        <dbReference type="ARBA" id="ARBA00022475"/>
    </source>
</evidence>
<keyword evidence="7 12" id="KW-0479">Metal-binding</keyword>
<evidence type="ECO:0000256" key="3">
    <source>
        <dbReference type="ARBA" id="ARBA00022448"/>
    </source>
</evidence>
<evidence type="ECO:0000256" key="5">
    <source>
        <dbReference type="ARBA" id="ARBA00022617"/>
    </source>
</evidence>
<evidence type="ECO:0000256" key="11">
    <source>
        <dbReference type="ARBA" id="ARBA00023136"/>
    </source>
</evidence>
<feature type="binding site" description="covalent" evidence="13">
    <location>
        <position position="170"/>
    </location>
    <ligand>
        <name>heme</name>
        <dbReference type="ChEBI" id="CHEBI:30413"/>
        <label>4</label>
    </ligand>
</feature>
<comment type="caution">
    <text evidence="17">The sequence shown here is derived from an EMBL/GenBank/DDBJ whole genome shotgun (WGS) entry which is preliminary data.</text>
</comment>
<feature type="binding site" description="covalent" evidence="13">
    <location>
        <position position="173"/>
    </location>
    <ligand>
        <name>heme</name>
        <dbReference type="ChEBI" id="CHEBI:30413"/>
        <label>4</label>
    </ligand>
</feature>
<comment type="subcellular location">
    <subcellularLocation>
        <location evidence="1">Cell membrane</location>
        <topology evidence="1">Single-pass membrane protein</topology>
    </subcellularLocation>
</comment>
<feature type="binding site" description="axial binding residue" evidence="14">
    <location>
        <position position="142"/>
    </location>
    <ligand>
        <name>heme</name>
        <dbReference type="ChEBI" id="CHEBI:30413"/>
        <label>3</label>
    </ligand>
    <ligandPart>
        <name>Fe</name>
        <dbReference type="ChEBI" id="CHEBI:18248"/>
    </ligandPart>
</feature>
<feature type="domain" description="NapC/NirT cytochrome c N-terminal" evidence="16">
    <location>
        <begin position="18"/>
        <end position="183"/>
    </location>
</feature>
<dbReference type="RefSeq" id="WP_168108311.1">
    <property type="nucleotide sequence ID" value="NZ_VTOX01000005.1"/>
</dbReference>
<dbReference type="InterPro" id="IPR051174">
    <property type="entry name" value="Cytochrome_c-type_ET"/>
</dbReference>
<evidence type="ECO:0000256" key="6">
    <source>
        <dbReference type="ARBA" id="ARBA00022692"/>
    </source>
</evidence>
<dbReference type="GO" id="GO:0019333">
    <property type="term" value="P:denitrification pathway"/>
    <property type="evidence" value="ECO:0007669"/>
    <property type="project" value="InterPro"/>
</dbReference>
<keyword evidence="10 12" id="KW-0408">Iron</keyword>
<feature type="binding site" description="axial binding residue" evidence="14">
    <location>
        <position position="174"/>
    </location>
    <ligand>
        <name>heme</name>
        <dbReference type="ChEBI" id="CHEBI:30413"/>
        <label>4</label>
    </ligand>
    <ligandPart>
        <name>Fe</name>
        <dbReference type="ChEBI" id="CHEBI:18248"/>
    </ligandPart>
</feature>
<feature type="binding site" description="covalent" evidence="13">
    <location>
        <position position="48"/>
    </location>
    <ligand>
        <name>heme</name>
        <dbReference type="ChEBI" id="CHEBI:30413"/>
        <label>1</label>
    </ligand>
</feature>
<dbReference type="GO" id="GO:0020037">
    <property type="term" value="F:heme binding"/>
    <property type="evidence" value="ECO:0007669"/>
    <property type="project" value="InterPro"/>
</dbReference>
<feature type="binding site" description="covalent" evidence="13">
    <location>
        <position position="78"/>
    </location>
    <ligand>
        <name>heme</name>
        <dbReference type="ChEBI" id="CHEBI:30413"/>
        <label>2</label>
    </ligand>
</feature>
<evidence type="ECO:0000256" key="7">
    <source>
        <dbReference type="ARBA" id="ARBA00022723"/>
    </source>
</evidence>
<accession>A0A7X6DHD3</accession>
<dbReference type="PIRSF" id="PIRSF000013">
    <property type="entry name" value="4_hem_cytochrm_NapC"/>
    <property type="match status" value="1"/>
</dbReference>
<evidence type="ECO:0000256" key="15">
    <source>
        <dbReference type="SAM" id="MobiDB-lite"/>
    </source>
</evidence>
<evidence type="ECO:0000256" key="10">
    <source>
        <dbReference type="ARBA" id="ARBA00023004"/>
    </source>
</evidence>
<evidence type="ECO:0000256" key="14">
    <source>
        <dbReference type="PIRSR" id="PIRSR000013-2"/>
    </source>
</evidence>
<evidence type="ECO:0000256" key="9">
    <source>
        <dbReference type="ARBA" id="ARBA00022989"/>
    </source>
</evidence>
<sequence length="198" mass="22365">MLKLYRKFRSWGAGPGSLLVLVAGLALGAVAFASVGSFMVYANSEAFCADSCHEMKQLQKEHKGAVHDVNRSGVRATCNDCHVPHAYVPNYLAKLGLWADYWGHFTGSIDTPEKFEAKRFELARRVWVYMKENDSRECRHCHTTAKMDPDRQSEKALKRHEKGRLDGLTCIECHFAMSHKEPEGPGPQEMFAKEPARH</sequence>
<feature type="binding site" description="axial binding residue" evidence="14">
    <location>
        <position position="55"/>
    </location>
    <ligand>
        <name>heme</name>
        <dbReference type="ChEBI" id="CHEBI:30413"/>
        <label>1</label>
    </ligand>
    <ligandPart>
        <name>Fe</name>
        <dbReference type="ChEBI" id="CHEBI:18248"/>
    </ligandPart>
</feature>
<feature type="region of interest" description="Disordered" evidence="15">
    <location>
        <begin position="179"/>
        <end position="198"/>
    </location>
</feature>
<protein>
    <recommendedName>
        <fullName evidence="12">Cytochrome c-type protein</fullName>
    </recommendedName>
</protein>
<feature type="binding site" description="covalent" evidence="13">
    <location>
        <position position="52"/>
    </location>
    <ligand>
        <name>heme</name>
        <dbReference type="ChEBI" id="CHEBI:30413"/>
        <label>1</label>
    </ligand>
</feature>
<evidence type="ECO:0000313" key="17">
    <source>
        <dbReference type="EMBL" id="NKE67183.1"/>
    </source>
</evidence>
<organism evidence="17 18">
    <name type="scientific">Ramlibacter lithotrophicus</name>
    <dbReference type="NCBI Taxonomy" id="2606681"/>
    <lineage>
        <taxon>Bacteria</taxon>
        <taxon>Pseudomonadati</taxon>
        <taxon>Pseudomonadota</taxon>
        <taxon>Betaproteobacteria</taxon>
        <taxon>Burkholderiales</taxon>
        <taxon>Comamonadaceae</taxon>
        <taxon>Ramlibacter</taxon>
    </lineage>
</organism>
<feature type="binding site" description="covalent" evidence="13">
    <location>
        <position position="81"/>
    </location>
    <ligand>
        <name>heme</name>
        <dbReference type="ChEBI" id="CHEBI:30413"/>
        <label>2</label>
    </ligand>
</feature>
<evidence type="ECO:0000256" key="8">
    <source>
        <dbReference type="ARBA" id="ARBA00022982"/>
    </source>
</evidence>
<feature type="binding site" description="covalent" evidence="13">
    <location>
        <position position="141"/>
    </location>
    <ligand>
        <name>heme</name>
        <dbReference type="ChEBI" id="CHEBI:30413"/>
        <label>3</label>
    </ligand>
</feature>
<keyword evidence="8 12" id="KW-0249">Electron transport</keyword>
<keyword evidence="11" id="KW-0472">Membrane</keyword>
<comment type="PTM">
    <text evidence="12">Binds 4 heme groups per subunit.</text>
</comment>
<reference evidence="17 18" key="1">
    <citation type="journal article" date="2020" name="Nature">
        <title>Bacterial chemolithoautotrophy via manganese oxidation.</title>
        <authorList>
            <person name="Yu H."/>
            <person name="Leadbetter J.R."/>
        </authorList>
    </citation>
    <scope>NUCLEOTIDE SEQUENCE [LARGE SCALE GENOMIC DNA]</scope>
    <source>
        <strain evidence="17 18">RBP-1</strain>
    </source>
</reference>
<keyword evidence="18" id="KW-1185">Reference proteome</keyword>
<gene>
    <name evidence="17" type="ORF">RAMLITH_15270</name>
</gene>
<dbReference type="InterPro" id="IPR005126">
    <property type="entry name" value="NapC/NirT_cyt_c_N"/>
</dbReference>
<feature type="binding site" description="axial binding residue" evidence="14">
    <location>
        <position position="82"/>
    </location>
    <ligand>
        <name>heme</name>
        <dbReference type="ChEBI" id="CHEBI:30413"/>
        <label>2</label>
    </ligand>
    <ligandPart>
        <name>Fe</name>
        <dbReference type="ChEBI" id="CHEBI:18248"/>
    </ligandPart>
</feature>
<name>A0A7X6DHD3_9BURK</name>
<dbReference type="Pfam" id="PF03264">
    <property type="entry name" value="Cytochrom_NNT"/>
    <property type="match status" value="1"/>
</dbReference>
<dbReference type="Proteomes" id="UP000521868">
    <property type="component" value="Unassembled WGS sequence"/>
</dbReference>
<dbReference type="GO" id="GO:0046872">
    <property type="term" value="F:metal ion binding"/>
    <property type="evidence" value="ECO:0007669"/>
    <property type="project" value="UniProtKB-KW"/>
</dbReference>
<dbReference type="GO" id="GO:0009055">
    <property type="term" value="F:electron transfer activity"/>
    <property type="evidence" value="ECO:0007669"/>
    <property type="project" value="TreeGrafter"/>
</dbReference>
<feature type="binding site" description="axial binding residue" evidence="14">
    <location>
        <position position="100"/>
    </location>
    <ligand>
        <name>heme</name>
        <dbReference type="ChEBI" id="CHEBI:30413"/>
        <label>1</label>
    </ligand>
    <ligandPart>
        <name>Fe</name>
        <dbReference type="ChEBI" id="CHEBI:18248"/>
    </ligandPart>
</feature>
<proteinExistence type="inferred from homology"/>
<dbReference type="SUPFAM" id="SSF48695">
    <property type="entry name" value="Multiheme cytochromes"/>
    <property type="match status" value="1"/>
</dbReference>
<keyword evidence="6" id="KW-0812">Transmembrane</keyword>
<evidence type="ECO:0000256" key="2">
    <source>
        <dbReference type="ARBA" id="ARBA00007395"/>
    </source>
</evidence>
<keyword evidence="4" id="KW-1003">Cell membrane</keyword>
<dbReference type="PANTHER" id="PTHR30333:SF1">
    <property type="entry name" value="CYTOCHROME C-TYPE PROTEIN NAPC"/>
    <property type="match status" value="1"/>
</dbReference>
<dbReference type="InterPro" id="IPR024717">
    <property type="entry name" value="NapC/NirT/NrfH"/>
</dbReference>
<dbReference type="AlphaFoldDB" id="A0A7X6DHD3"/>
<dbReference type="InterPro" id="IPR036280">
    <property type="entry name" value="Multihaem_cyt_sf"/>
</dbReference>
<keyword evidence="3 12" id="KW-0813">Transport</keyword>
<evidence type="ECO:0000259" key="16">
    <source>
        <dbReference type="Pfam" id="PF03264"/>
    </source>
</evidence>
<keyword evidence="9" id="KW-1133">Transmembrane helix</keyword>
<dbReference type="GO" id="GO:0005886">
    <property type="term" value="C:plasma membrane"/>
    <property type="evidence" value="ECO:0007669"/>
    <property type="project" value="UniProtKB-SubCell"/>
</dbReference>
<evidence type="ECO:0000256" key="1">
    <source>
        <dbReference type="ARBA" id="ARBA00004162"/>
    </source>
</evidence>
<dbReference type="InterPro" id="IPR038266">
    <property type="entry name" value="NapC/NirT_cytc_sf"/>
</dbReference>
<dbReference type="Gene3D" id="1.10.3820.10">
    <property type="entry name" value="Di-heme elbow motif domain"/>
    <property type="match status" value="1"/>
</dbReference>
<evidence type="ECO:0000256" key="13">
    <source>
        <dbReference type="PIRSR" id="PIRSR000013-1"/>
    </source>
</evidence>
<dbReference type="GO" id="GO:0009061">
    <property type="term" value="P:anaerobic respiration"/>
    <property type="evidence" value="ECO:0007669"/>
    <property type="project" value="TreeGrafter"/>
</dbReference>
<dbReference type="PANTHER" id="PTHR30333">
    <property type="entry name" value="CYTOCHROME C-TYPE PROTEIN"/>
    <property type="match status" value="1"/>
</dbReference>
<dbReference type="EMBL" id="VTOX01000005">
    <property type="protein sequence ID" value="NKE67183.1"/>
    <property type="molecule type" value="Genomic_DNA"/>
</dbReference>
<keyword evidence="5 12" id="KW-0349">Heme</keyword>
<feature type="binding site" evidence="13">
    <location>
        <position position="79"/>
    </location>
    <ligand>
        <name>a menaquinol</name>
        <dbReference type="ChEBI" id="CHEBI:18151"/>
    </ligand>
</feature>
<comment type="similarity">
    <text evidence="2">Belongs to the NapC/NirT/NrfH family.</text>
</comment>
<comment type="cofactor">
    <cofactor evidence="13">
        <name>heme</name>
        <dbReference type="ChEBI" id="CHEBI:30413"/>
    </cofactor>
    <text evidence="13">Binds 4 heme groups per subunit.</text>
</comment>
<feature type="binding site" description="covalent" evidence="13">
    <location>
        <position position="138"/>
    </location>
    <ligand>
        <name>heme</name>
        <dbReference type="ChEBI" id="CHEBI:30413"/>
        <label>3</label>
    </ligand>
</feature>
<feature type="binding site" evidence="13">
    <location>
        <position position="100"/>
    </location>
    <ligand>
        <name>a menaquinol</name>
        <dbReference type="ChEBI" id="CHEBI:18151"/>
    </ligand>
</feature>
<evidence type="ECO:0000256" key="12">
    <source>
        <dbReference type="PIRNR" id="PIRNR000013"/>
    </source>
</evidence>
<evidence type="ECO:0000313" key="18">
    <source>
        <dbReference type="Proteomes" id="UP000521868"/>
    </source>
</evidence>